<comment type="caution">
    <text evidence="2">The sequence shown here is derived from an EMBL/GenBank/DDBJ whole genome shotgun (WGS) entry which is preliminary data.</text>
</comment>
<protein>
    <recommendedName>
        <fullName evidence="1">Helitron helicase-like domain-containing protein</fullName>
    </recommendedName>
</protein>
<sequence>MLRTTKGSFERVERVYATLTGDRLKGAKDEMRETRATTDADVAFLLRELSIFGHAQPLSNETRLLMRRRIQPIDIWAGTPVIWITINPNDINNPVEMRLGKIQQVSSAIFFHREISLFFEKYVRTGQKSAFGKASHYYATVEANNRGSLHLHGLLFILHLQQAYASFAGGV</sequence>
<feature type="domain" description="Helitron helicase-like" evidence="1">
    <location>
        <begin position="15"/>
        <end position="155"/>
    </location>
</feature>
<gene>
    <name evidence="2" type="ORF">CCHLO57077_00016820</name>
</gene>
<dbReference type="EMBL" id="CABFNP030001335">
    <property type="protein sequence ID" value="CAI6100067.1"/>
    <property type="molecule type" value="Genomic_DNA"/>
</dbReference>
<keyword evidence="3" id="KW-1185">Reference proteome</keyword>
<name>A0AA35QDN1_9HYPO</name>
<proteinExistence type="predicted"/>
<dbReference type="InterPro" id="IPR025476">
    <property type="entry name" value="Helitron_helicase-like"/>
</dbReference>
<evidence type="ECO:0000313" key="2">
    <source>
        <dbReference type="EMBL" id="CAI6100067.1"/>
    </source>
</evidence>
<accession>A0AA35QDN1</accession>
<organism evidence="2 3">
    <name type="scientific">Clonostachys chloroleuca</name>
    <dbReference type="NCBI Taxonomy" id="1926264"/>
    <lineage>
        <taxon>Eukaryota</taxon>
        <taxon>Fungi</taxon>
        <taxon>Dikarya</taxon>
        <taxon>Ascomycota</taxon>
        <taxon>Pezizomycotina</taxon>
        <taxon>Sordariomycetes</taxon>
        <taxon>Hypocreomycetidae</taxon>
        <taxon>Hypocreales</taxon>
        <taxon>Bionectriaceae</taxon>
        <taxon>Clonostachys</taxon>
    </lineage>
</organism>
<dbReference type="AlphaFoldDB" id="A0AA35QDN1"/>
<evidence type="ECO:0000259" key="1">
    <source>
        <dbReference type="Pfam" id="PF14214"/>
    </source>
</evidence>
<evidence type="ECO:0000313" key="3">
    <source>
        <dbReference type="Proteomes" id="UP001160390"/>
    </source>
</evidence>
<dbReference type="Proteomes" id="UP001160390">
    <property type="component" value="Unassembled WGS sequence"/>
</dbReference>
<dbReference type="Pfam" id="PF14214">
    <property type="entry name" value="Helitron_like_N"/>
    <property type="match status" value="1"/>
</dbReference>
<reference evidence="2" key="1">
    <citation type="submission" date="2023-01" db="EMBL/GenBank/DDBJ databases">
        <authorList>
            <person name="Piombo E."/>
        </authorList>
    </citation>
    <scope>NUCLEOTIDE SEQUENCE</scope>
</reference>